<evidence type="ECO:0000313" key="1">
    <source>
        <dbReference type="EMBL" id="TGD80758.1"/>
    </source>
</evidence>
<protein>
    <submittedName>
        <fullName evidence="1">Uncharacterized protein</fullName>
    </submittedName>
</protein>
<name>A0A4Z0MN74_9BACT</name>
<dbReference type="AlphaFoldDB" id="A0A4Z0MN74"/>
<keyword evidence="2" id="KW-1185">Reference proteome</keyword>
<accession>A0A4Z0MN74</accession>
<reference evidence="1 2" key="1">
    <citation type="submission" date="2019-04" db="EMBL/GenBank/DDBJ databases">
        <authorList>
            <person name="Feng G."/>
            <person name="Zhang J."/>
            <person name="Zhu H."/>
        </authorList>
    </citation>
    <scope>NUCLEOTIDE SEQUENCE [LARGE SCALE GENOMIC DNA]</scope>
    <source>
        <strain evidence="1 2">JCM 19491</strain>
    </source>
</reference>
<dbReference type="RefSeq" id="WP_135530901.1">
    <property type="nucleotide sequence ID" value="NZ_SRKZ01000003.1"/>
</dbReference>
<dbReference type="Proteomes" id="UP000298284">
    <property type="component" value="Unassembled WGS sequence"/>
</dbReference>
<sequence length="97" mass="10821">MANPIEVNANKVLVALFENNPNENLAFDGKDLVGFTSLDAKDINNAVDYLDSQGYLERLNYLGTAPFRFGHVSLNTQGKHFYYIWTAKSQPLPGKAK</sequence>
<comment type="caution">
    <text evidence="1">The sequence shown here is derived from an EMBL/GenBank/DDBJ whole genome shotgun (WGS) entry which is preliminary data.</text>
</comment>
<dbReference type="EMBL" id="SRKZ01000003">
    <property type="protein sequence ID" value="TGD80758.1"/>
    <property type="molecule type" value="Genomic_DNA"/>
</dbReference>
<organism evidence="1 2">
    <name type="scientific">Hymenobacter wooponensis</name>
    <dbReference type="NCBI Taxonomy" id="1525360"/>
    <lineage>
        <taxon>Bacteria</taxon>
        <taxon>Pseudomonadati</taxon>
        <taxon>Bacteroidota</taxon>
        <taxon>Cytophagia</taxon>
        <taxon>Cytophagales</taxon>
        <taxon>Hymenobacteraceae</taxon>
        <taxon>Hymenobacter</taxon>
    </lineage>
</organism>
<proteinExistence type="predicted"/>
<evidence type="ECO:0000313" key="2">
    <source>
        <dbReference type="Proteomes" id="UP000298284"/>
    </source>
</evidence>
<gene>
    <name evidence="1" type="ORF">EU557_13175</name>
</gene>